<accession>A0A0R2G989</accession>
<feature type="transmembrane region" description="Helical" evidence="1">
    <location>
        <begin position="121"/>
        <end position="141"/>
    </location>
</feature>
<feature type="transmembrane region" description="Helical" evidence="1">
    <location>
        <begin position="147"/>
        <end position="167"/>
    </location>
</feature>
<comment type="caution">
    <text evidence="2">The sequence shown here is derived from an EMBL/GenBank/DDBJ whole genome shotgun (WGS) entry which is preliminary data.</text>
</comment>
<dbReference type="eggNOG" id="COG3247">
    <property type="taxonomic scope" value="Bacteria"/>
</dbReference>
<dbReference type="AlphaFoldDB" id="A0A0R2G989"/>
<dbReference type="STRING" id="1123500.GCA_000420365_00492"/>
<dbReference type="GO" id="GO:0005886">
    <property type="term" value="C:plasma membrane"/>
    <property type="evidence" value="ECO:0007669"/>
    <property type="project" value="TreeGrafter"/>
</dbReference>
<name>A0A0R2G989_9LACO</name>
<feature type="transmembrane region" description="Helical" evidence="1">
    <location>
        <begin position="65"/>
        <end position="85"/>
    </location>
</feature>
<dbReference type="OrthoDB" id="2325981at2"/>
<dbReference type="PANTHER" id="PTHR34989">
    <property type="entry name" value="PROTEIN HDED"/>
    <property type="match status" value="1"/>
</dbReference>
<keyword evidence="3" id="KW-1185">Reference proteome</keyword>
<evidence type="ECO:0000256" key="1">
    <source>
        <dbReference type="SAM" id="Phobius"/>
    </source>
</evidence>
<evidence type="ECO:0000313" key="2">
    <source>
        <dbReference type="EMBL" id="KRN33213.1"/>
    </source>
</evidence>
<reference evidence="2 3" key="1">
    <citation type="journal article" date="2015" name="Genome Announc.">
        <title>Expanding the biotechnology potential of lactobacilli through comparative genomics of 213 strains and associated genera.</title>
        <authorList>
            <person name="Sun Z."/>
            <person name="Harris H.M."/>
            <person name="McCann A."/>
            <person name="Guo C."/>
            <person name="Argimon S."/>
            <person name="Zhang W."/>
            <person name="Yang X."/>
            <person name="Jeffery I.B."/>
            <person name="Cooney J.C."/>
            <person name="Kagawa T.F."/>
            <person name="Liu W."/>
            <person name="Song Y."/>
            <person name="Salvetti E."/>
            <person name="Wrobel A."/>
            <person name="Rasinkangas P."/>
            <person name="Parkhill J."/>
            <person name="Rea M.C."/>
            <person name="O'Sullivan O."/>
            <person name="Ritari J."/>
            <person name="Douillard F.P."/>
            <person name="Paul Ross R."/>
            <person name="Yang R."/>
            <person name="Briner A.E."/>
            <person name="Felis G.E."/>
            <person name="de Vos W.M."/>
            <person name="Barrangou R."/>
            <person name="Klaenhammer T.R."/>
            <person name="Caufield P.W."/>
            <person name="Cui Y."/>
            <person name="Zhang H."/>
            <person name="O'Toole P.W."/>
        </authorList>
    </citation>
    <scope>NUCLEOTIDE SEQUENCE [LARGE SCALE GENOMIC DNA]</scope>
    <source>
        <strain evidence="2 3">DSM 20190</strain>
    </source>
</reference>
<dbReference type="Proteomes" id="UP000051296">
    <property type="component" value="Unassembled WGS sequence"/>
</dbReference>
<dbReference type="PATRIC" id="fig|1123500.6.peg.10"/>
<keyword evidence="1" id="KW-0472">Membrane</keyword>
<evidence type="ECO:0008006" key="4">
    <source>
        <dbReference type="Google" id="ProtNLM"/>
    </source>
</evidence>
<gene>
    <name evidence="2" type="ORF">IV68_GL000011</name>
</gene>
<keyword evidence="1" id="KW-0812">Transmembrane</keyword>
<feature type="transmembrane region" description="Helical" evidence="1">
    <location>
        <begin position="30"/>
        <end position="53"/>
    </location>
</feature>
<dbReference type="InterPro" id="IPR052712">
    <property type="entry name" value="Acid_resist_chaperone_HdeD"/>
</dbReference>
<dbReference type="PANTHER" id="PTHR34989:SF1">
    <property type="entry name" value="PROTEIN HDED"/>
    <property type="match status" value="1"/>
</dbReference>
<proteinExistence type="predicted"/>
<organism evidence="2 3">
    <name type="scientific">Weissella halotolerans DSM 20190</name>
    <dbReference type="NCBI Taxonomy" id="1123500"/>
    <lineage>
        <taxon>Bacteria</taxon>
        <taxon>Bacillati</taxon>
        <taxon>Bacillota</taxon>
        <taxon>Bacilli</taxon>
        <taxon>Lactobacillales</taxon>
        <taxon>Lactobacillaceae</taxon>
        <taxon>Weissella</taxon>
    </lineage>
</organism>
<feature type="transmembrane region" description="Helical" evidence="1">
    <location>
        <begin position="7"/>
        <end position="24"/>
    </location>
</feature>
<keyword evidence="1" id="KW-1133">Transmembrane helix</keyword>
<dbReference type="Pfam" id="PF03729">
    <property type="entry name" value="DUF308"/>
    <property type="match status" value="2"/>
</dbReference>
<dbReference type="InParanoid" id="A0A0R2G989"/>
<sequence>MMKKEFDPFKLIMGILSLILAYFVMTRVGITVQVMVILVGIFMLVNGVIRFMGRNKLRKLGMDKTGWLTFSAILDILVGILVLVMPDFGIVYIWILLTIGLFMDSLFELWAARFVKESKGYYWFTIIFAIIGIVLAIIMMFSPALALTFGVALLGAYFMVYGIMEVVEAF</sequence>
<dbReference type="InterPro" id="IPR005325">
    <property type="entry name" value="DUF308_memb"/>
</dbReference>
<dbReference type="EMBL" id="JQAX01000001">
    <property type="protein sequence ID" value="KRN33213.1"/>
    <property type="molecule type" value="Genomic_DNA"/>
</dbReference>
<feature type="transmembrane region" description="Helical" evidence="1">
    <location>
        <begin position="91"/>
        <end position="109"/>
    </location>
</feature>
<evidence type="ECO:0000313" key="3">
    <source>
        <dbReference type="Proteomes" id="UP000051296"/>
    </source>
</evidence>
<protein>
    <recommendedName>
        <fullName evidence="4">Integral membrane protein</fullName>
    </recommendedName>
</protein>